<keyword evidence="4 9" id="KW-0808">Transferase</keyword>
<dbReference type="NCBIfam" id="TIGR00528">
    <property type="entry name" value="gcvT"/>
    <property type="match status" value="1"/>
</dbReference>
<dbReference type="Gene3D" id="4.10.1250.10">
    <property type="entry name" value="Aminomethyltransferase fragment"/>
    <property type="match status" value="1"/>
</dbReference>
<comment type="caution">
    <text evidence="9">The sequence shown here is derived from an EMBL/GenBank/DDBJ whole genome shotgun (WGS) entry which is preliminary data.</text>
</comment>
<dbReference type="NCBIfam" id="NF010093">
    <property type="entry name" value="PRK13579.1"/>
    <property type="match status" value="1"/>
</dbReference>
<evidence type="ECO:0000256" key="5">
    <source>
        <dbReference type="ARBA" id="ARBA00031395"/>
    </source>
</evidence>
<dbReference type="Pfam" id="PF08669">
    <property type="entry name" value="GCV_T_C"/>
    <property type="match status" value="1"/>
</dbReference>
<dbReference type="SUPFAM" id="SSF103025">
    <property type="entry name" value="Folate-binding domain"/>
    <property type="match status" value="1"/>
</dbReference>
<evidence type="ECO:0000256" key="6">
    <source>
        <dbReference type="ARBA" id="ARBA00047665"/>
    </source>
</evidence>
<name>A0ABW3FHW7_9HYPH</name>
<dbReference type="InterPro" id="IPR006223">
    <property type="entry name" value="GcvT"/>
</dbReference>
<protein>
    <recommendedName>
        <fullName evidence="2">aminomethyltransferase</fullName>
        <ecNumber evidence="2">2.1.2.10</ecNumber>
    </recommendedName>
    <alternativeName>
        <fullName evidence="5">Glycine cleavage system T protein</fullName>
    </alternativeName>
</protein>
<evidence type="ECO:0000313" key="9">
    <source>
        <dbReference type="EMBL" id="MFD0917710.1"/>
    </source>
</evidence>
<dbReference type="InterPro" id="IPR006222">
    <property type="entry name" value="GCVT_N"/>
</dbReference>
<dbReference type="EC" id="2.1.2.10" evidence="2"/>
<evidence type="ECO:0000313" key="10">
    <source>
        <dbReference type="Proteomes" id="UP001597101"/>
    </source>
</evidence>
<dbReference type="PANTHER" id="PTHR43757">
    <property type="entry name" value="AMINOMETHYLTRANSFERASE"/>
    <property type="match status" value="1"/>
</dbReference>
<accession>A0ABW3FHW7</accession>
<organism evidence="9 10">
    <name type="scientific">Pseudahrensia aquimaris</name>
    <dbReference type="NCBI Taxonomy" id="744461"/>
    <lineage>
        <taxon>Bacteria</taxon>
        <taxon>Pseudomonadati</taxon>
        <taxon>Pseudomonadota</taxon>
        <taxon>Alphaproteobacteria</taxon>
        <taxon>Hyphomicrobiales</taxon>
        <taxon>Ahrensiaceae</taxon>
        <taxon>Pseudahrensia</taxon>
    </lineage>
</organism>
<dbReference type="Gene3D" id="3.30.70.1400">
    <property type="entry name" value="Aminomethyltransferase beta-barrel domains"/>
    <property type="match status" value="1"/>
</dbReference>
<comment type="catalytic activity">
    <reaction evidence="6">
        <text>N(6)-[(R)-S(8)-aminomethyldihydrolipoyl]-L-lysyl-[protein] + (6S)-5,6,7,8-tetrahydrofolate = N(6)-[(R)-dihydrolipoyl]-L-lysyl-[protein] + (6R)-5,10-methylene-5,6,7,8-tetrahydrofolate + NH4(+)</text>
        <dbReference type="Rhea" id="RHEA:16945"/>
        <dbReference type="Rhea" id="RHEA-COMP:10475"/>
        <dbReference type="Rhea" id="RHEA-COMP:10492"/>
        <dbReference type="ChEBI" id="CHEBI:15636"/>
        <dbReference type="ChEBI" id="CHEBI:28938"/>
        <dbReference type="ChEBI" id="CHEBI:57453"/>
        <dbReference type="ChEBI" id="CHEBI:83100"/>
        <dbReference type="ChEBI" id="CHEBI:83143"/>
        <dbReference type="EC" id="2.1.2.10"/>
    </reaction>
</comment>
<dbReference type="PIRSF" id="PIRSF006487">
    <property type="entry name" value="GcvT"/>
    <property type="match status" value="1"/>
</dbReference>
<proteinExistence type="inferred from homology"/>
<evidence type="ECO:0000259" key="8">
    <source>
        <dbReference type="Pfam" id="PF08669"/>
    </source>
</evidence>
<keyword evidence="3" id="KW-0032">Aminotransferase</keyword>
<evidence type="ECO:0000256" key="1">
    <source>
        <dbReference type="ARBA" id="ARBA00008609"/>
    </source>
</evidence>
<dbReference type="PANTHER" id="PTHR43757:SF2">
    <property type="entry name" value="AMINOMETHYLTRANSFERASE, MITOCHONDRIAL"/>
    <property type="match status" value="1"/>
</dbReference>
<comment type="similarity">
    <text evidence="1">Belongs to the GcvT family.</text>
</comment>
<sequence>MTEPLKQTPLHAMHVGAGAKMGGFAGYDMPLFYPLGVMKEHLHTRTSAGLFDISHMMHVEIGGLDAAACISRLCPYEAAEQPLGSCKYTFFLNDRAGIIDDLIVTNLGADRYLLVCNAGCAEKDEAHIRAVAKDFAVEVSVVPRAFLALQGPLAETVLTNQGIDVASMAFMTGGEPQEGWFVSRTGYTGEDGFEIGLPEDEVVEFAKALVADARVEWIGLGARDSLRLEAGLSLYGNDLDEDTTPHEAGLIWAIAKELRHDGGFIGAEALSKAIEQGRKRMRIGLVPEGRPVRGGADLVNEAGAAVGKVTSGGFGPTLEGPMALAMVDIAAADAPIFADIRGKRIAMTRTKVPFVAHIYKK</sequence>
<dbReference type="Pfam" id="PF01571">
    <property type="entry name" value="GCV_T"/>
    <property type="match status" value="1"/>
</dbReference>
<evidence type="ECO:0000256" key="2">
    <source>
        <dbReference type="ARBA" id="ARBA00012616"/>
    </source>
</evidence>
<dbReference type="RefSeq" id="WP_377213564.1">
    <property type="nucleotide sequence ID" value="NZ_JBHTJV010000025.1"/>
</dbReference>
<dbReference type="InterPro" id="IPR027266">
    <property type="entry name" value="TrmE/GcvT-like"/>
</dbReference>
<dbReference type="InterPro" id="IPR028896">
    <property type="entry name" value="GcvT/YgfZ/DmdA"/>
</dbReference>
<reference evidence="10" key="1">
    <citation type="journal article" date="2019" name="Int. J. Syst. Evol. Microbiol.">
        <title>The Global Catalogue of Microorganisms (GCM) 10K type strain sequencing project: providing services to taxonomists for standard genome sequencing and annotation.</title>
        <authorList>
            <consortium name="The Broad Institute Genomics Platform"/>
            <consortium name="The Broad Institute Genome Sequencing Center for Infectious Disease"/>
            <person name="Wu L."/>
            <person name="Ma J."/>
        </authorList>
    </citation>
    <scope>NUCLEOTIDE SEQUENCE [LARGE SCALE GENOMIC DNA]</scope>
    <source>
        <strain evidence="10">CCUG 60023</strain>
    </source>
</reference>
<evidence type="ECO:0000259" key="7">
    <source>
        <dbReference type="Pfam" id="PF01571"/>
    </source>
</evidence>
<dbReference type="InterPro" id="IPR029043">
    <property type="entry name" value="GcvT/YgfZ_C"/>
</dbReference>
<dbReference type="EMBL" id="JBHTJV010000025">
    <property type="protein sequence ID" value="MFD0917710.1"/>
    <property type="molecule type" value="Genomic_DNA"/>
</dbReference>
<dbReference type="Gene3D" id="3.30.1360.120">
    <property type="entry name" value="Probable tRNA modification gtpase trme, domain 1"/>
    <property type="match status" value="1"/>
</dbReference>
<dbReference type="SUPFAM" id="SSF101790">
    <property type="entry name" value="Aminomethyltransferase beta-barrel domain"/>
    <property type="match status" value="1"/>
</dbReference>
<gene>
    <name evidence="9" type="primary">gcvT</name>
    <name evidence="9" type="ORF">ACFQ14_15005</name>
</gene>
<feature type="domain" description="GCVT N-terminal" evidence="7">
    <location>
        <begin position="10"/>
        <end position="256"/>
    </location>
</feature>
<dbReference type="Gene3D" id="2.40.30.110">
    <property type="entry name" value="Aminomethyltransferase beta-barrel domains"/>
    <property type="match status" value="1"/>
</dbReference>
<keyword evidence="10" id="KW-1185">Reference proteome</keyword>
<evidence type="ECO:0000256" key="4">
    <source>
        <dbReference type="ARBA" id="ARBA00022679"/>
    </source>
</evidence>
<feature type="domain" description="Aminomethyltransferase C-terminal" evidence="8">
    <location>
        <begin position="280"/>
        <end position="355"/>
    </location>
</feature>
<evidence type="ECO:0000256" key="3">
    <source>
        <dbReference type="ARBA" id="ARBA00022576"/>
    </source>
</evidence>
<dbReference type="Proteomes" id="UP001597101">
    <property type="component" value="Unassembled WGS sequence"/>
</dbReference>
<dbReference type="GO" id="GO:0004047">
    <property type="term" value="F:aminomethyltransferase activity"/>
    <property type="evidence" value="ECO:0007669"/>
    <property type="project" value="UniProtKB-EC"/>
</dbReference>
<dbReference type="InterPro" id="IPR013977">
    <property type="entry name" value="GcvT_C"/>
</dbReference>
<dbReference type="NCBIfam" id="NF001567">
    <property type="entry name" value="PRK00389.1"/>
    <property type="match status" value="1"/>
</dbReference>